<dbReference type="GO" id="GO:0019164">
    <property type="term" value="F:pyruvate synthase activity"/>
    <property type="evidence" value="ECO:0007669"/>
    <property type="project" value="UniProtKB-EC"/>
</dbReference>
<dbReference type="SUPFAM" id="SSF54862">
    <property type="entry name" value="4Fe-4S ferredoxins"/>
    <property type="match status" value="1"/>
</dbReference>
<proteinExistence type="predicted"/>
<evidence type="ECO:0000256" key="5">
    <source>
        <dbReference type="ARBA" id="ARBA00023004"/>
    </source>
</evidence>
<evidence type="ECO:0000259" key="7">
    <source>
        <dbReference type="PROSITE" id="PS51379"/>
    </source>
</evidence>
<gene>
    <name evidence="8" type="ORF">ASZ90_012175</name>
</gene>
<name>A0A0W8FCK8_9ZZZZ</name>
<evidence type="ECO:0000256" key="3">
    <source>
        <dbReference type="ARBA" id="ARBA00022723"/>
    </source>
</evidence>
<dbReference type="Pfam" id="PF00037">
    <property type="entry name" value="Fer4"/>
    <property type="match status" value="2"/>
</dbReference>
<evidence type="ECO:0000256" key="2">
    <source>
        <dbReference type="ARBA" id="ARBA00022485"/>
    </source>
</evidence>
<dbReference type="InterPro" id="IPR017896">
    <property type="entry name" value="4Fe4S_Fe-S-bd"/>
</dbReference>
<dbReference type="EC" id="1.2.7.1" evidence="8"/>
<keyword evidence="4" id="KW-0677">Repeat</keyword>
<feature type="domain" description="4Fe-4S ferredoxin-type" evidence="7">
    <location>
        <begin position="25"/>
        <end position="54"/>
    </location>
</feature>
<evidence type="ECO:0000256" key="1">
    <source>
        <dbReference type="ARBA" id="ARBA00001966"/>
    </source>
</evidence>
<accession>A0A0W8FCK8</accession>
<organism evidence="8">
    <name type="scientific">hydrocarbon metagenome</name>
    <dbReference type="NCBI Taxonomy" id="938273"/>
    <lineage>
        <taxon>unclassified sequences</taxon>
        <taxon>metagenomes</taxon>
        <taxon>ecological metagenomes</taxon>
    </lineage>
</organism>
<evidence type="ECO:0000256" key="6">
    <source>
        <dbReference type="ARBA" id="ARBA00023014"/>
    </source>
</evidence>
<dbReference type="PANTHER" id="PTHR43724:SF1">
    <property type="entry name" value="PYRUVATE SYNTHASE SUBUNIT PORD"/>
    <property type="match status" value="1"/>
</dbReference>
<keyword evidence="2" id="KW-0004">4Fe-4S</keyword>
<dbReference type="GO" id="GO:0046872">
    <property type="term" value="F:metal ion binding"/>
    <property type="evidence" value="ECO:0007669"/>
    <property type="project" value="UniProtKB-KW"/>
</dbReference>
<keyword evidence="5" id="KW-0408">Iron</keyword>
<dbReference type="InterPro" id="IPR017900">
    <property type="entry name" value="4Fe4S_Fe_S_CS"/>
</dbReference>
<feature type="domain" description="4Fe-4S ferredoxin-type" evidence="7">
    <location>
        <begin position="56"/>
        <end position="83"/>
    </location>
</feature>
<dbReference type="EMBL" id="LNQE01001402">
    <property type="protein sequence ID" value="KUG18099.1"/>
    <property type="molecule type" value="Genomic_DNA"/>
</dbReference>
<keyword evidence="8" id="KW-0670">Pyruvate</keyword>
<dbReference type="InterPro" id="IPR011898">
    <property type="entry name" value="PorD_KorD"/>
</dbReference>
<protein>
    <submittedName>
        <fullName evidence="8">Pyruvate:ferredoxin oxidoreductase, delta subunit</fullName>
        <ecNumber evidence="8">1.2.7.1</ecNumber>
    </submittedName>
</protein>
<dbReference type="Gene3D" id="3.30.70.20">
    <property type="match status" value="1"/>
</dbReference>
<dbReference type="PROSITE" id="PS51379">
    <property type="entry name" value="4FE4S_FER_2"/>
    <property type="match status" value="2"/>
</dbReference>
<dbReference type="NCBIfam" id="TIGR02179">
    <property type="entry name" value="PorD_KorD"/>
    <property type="match status" value="1"/>
</dbReference>
<comment type="cofactor">
    <cofactor evidence="1">
        <name>[4Fe-4S] cluster</name>
        <dbReference type="ChEBI" id="CHEBI:49883"/>
    </cofactor>
</comment>
<comment type="caution">
    <text evidence="8">The sequence shown here is derived from an EMBL/GenBank/DDBJ whole genome shotgun (WGS) entry which is preliminary data.</text>
</comment>
<reference evidence="8" key="1">
    <citation type="journal article" date="2015" name="Proc. Natl. Acad. Sci. U.S.A.">
        <title>Networks of energetic and metabolic interactions define dynamics in microbial communities.</title>
        <authorList>
            <person name="Embree M."/>
            <person name="Liu J.K."/>
            <person name="Al-Bassam M.M."/>
            <person name="Zengler K."/>
        </authorList>
    </citation>
    <scope>NUCLEOTIDE SEQUENCE</scope>
</reference>
<keyword evidence="8" id="KW-0560">Oxidoreductase</keyword>
<dbReference type="PROSITE" id="PS00198">
    <property type="entry name" value="4FE4S_FER_1"/>
    <property type="match status" value="1"/>
</dbReference>
<dbReference type="PANTHER" id="PTHR43724">
    <property type="entry name" value="PYRUVATE SYNTHASE SUBUNIT PORD"/>
    <property type="match status" value="1"/>
</dbReference>
<dbReference type="AlphaFoldDB" id="A0A0W8FCK8"/>
<evidence type="ECO:0000256" key="4">
    <source>
        <dbReference type="ARBA" id="ARBA00022737"/>
    </source>
</evidence>
<dbReference type="GO" id="GO:0051539">
    <property type="term" value="F:4 iron, 4 sulfur cluster binding"/>
    <property type="evidence" value="ECO:0007669"/>
    <property type="project" value="UniProtKB-KW"/>
</dbReference>
<evidence type="ECO:0000313" key="8">
    <source>
        <dbReference type="EMBL" id="KUG18099.1"/>
    </source>
</evidence>
<keyword evidence="3" id="KW-0479">Metal-binding</keyword>
<keyword evidence="6" id="KW-0411">Iron-sulfur</keyword>
<sequence length="85" mass="9356">MEIKAGKLVDPCSTRITKTGAWRTFVPVVDHKACIKCSLCAIYCPEGCIHQVDGQFVPDLDYCKGCSVCANECPRMAITMVLEDK</sequence>